<protein>
    <recommendedName>
        <fullName evidence="6">Dihydroorotase</fullName>
        <shortName evidence="6">DHOase</shortName>
        <ecNumber evidence="6">3.5.2.3</ecNumber>
    </recommendedName>
</protein>
<reference evidence="10 11" key="1">
    <citation type="submission" date="2015-09" db="EMBL/GenBank/DDBJ databases">
        <authorList>
            <consortium name="Pathogen Informatics"/>
        </authorList>
    </citation>
    <scope>NUCLEOTIDE SEQUENCE [LARGE SCALE GENOMIC DNA]</scope>
    <source>
        <strain evidence="10 11">2789STDY5834875</strain>
    </source>
</reference>
<dbReference type="GO" id="GO:0006145">
    <property type="term" value="P:purine nucleobase catabolic process"/>
    <property type="evidence" value="ECO:0007669"/>
    <property type="project" value="TreeGrafter"/>
</dbReference>
<keyword evidence="4 6" id="KW-0378">Hydrolase</keyword>
<comment type="cofactor">
    <cofactor evidence="6">
        <name>Zn(2+)</name>
        <dbReference type="ChEBI" id="CHEBI:29105"/>
    </cofactor>
    <text evidence="6">Binds 2 Zn(2+) ions per subunit.</text>
</comment>
<dbReference type="Proteomes" id="UP000095621">
    <property type="component" value="Unassembled WGS sequence"/>
</dbReference>
<evidence type="ECO:0000256" key="1">
    <source>
        <dbReference type="ARBA" id="ARBA00002368"/>
    </source>
</evidence>
<dbReference type="GO" id="GO:0004038">
    <property type="term" value="F:allantoinase activity"/>
    <property type="evidence" value="ECO:0007669"/>
    <property type="project" value="TreeGrafter"/>
</dbReference>
<evidence type="ECO:0000259" key="9">
    <source>
        <dbReference type="Pfam" id="PF19909"/>
    </source>
</evidence>
<dbReference type="InterPro" id="IPR011059">
    <property type="entry name" value="Metal-dep_hydrolase_composite"/>
</dbReference>
<feature type="binding site" evidence="6">
    <location>
        <position position="387"/>
    </location>
    <ligand>
        <name>Zn(2+)</name>
        <dbReference type="ChEBI" id="CHEBI:29105"/>
        <label>1</label>
    </ligand>
</feature>
<dbReference type="Pfam" id="PF12890">
    <property type="entry name" value="DHOase"/>
    <property type="match status" value="1"/>
</dbReference>
<feature type="binding site" evidence="6">
    <location>
        <position position="421"/>
    </location>
    <ligand>
        <name>substrate</name>
    </ligand>
</feature>
<feature type="binding site" evidence="6">
    <location>
        <position position="505"/>
    </location>
    <ligand>
        <name>Zn(2+)</name>
        <dbReference type="ChEBI" id="CHEBI:29105"/>
        <label>2</label>
    </ligand>
</feature>
<dbReference type="HAMAP" id="MF_00220_B">
    <property type="entry name" value="PyrC_classI_B"/>
    <property type="match status" value="1"/>
</dbReference>
<feature type="active site" evidence="6">
    <location>
        <position position="631"/>
    </location>
</feature>
<dbReference type="AlphaFoldDB" id="A0A174YHL2"/>
<comment type="function">
    <text evidence="1 6">Catalyzes the reversible cyclization of carbamoyl aspartate to dihydroorotate.</text>
</comment>
<feature type="binding site" evidence="6">
    <location>
        <position position="478"/>
    </location>
    <ligand>
        <name>Zn(2+)</name>
        <dbReference type="ChEBI" id="CHEBI:29105"/>
        <label>1</label>
    </ligand>
</feature>
<dbReference type="NCBIfam" id="TIGR00857">
    <property type="entry name" value="pyrC_multi"/>
    <property type="match status" value="1"/>
</dbReference>
<dbReference type="GO" id="GO:0044205">
    <property type="term" value="P:'de novo' UMP biosynthetic process"/>
    <property type="evidence" value="ECO:0007669"/>
    <property type="project" value="UniProtKB-UniRule"/>
</dbReference>
<feature type="binding site" evidence="6">
    <location>
        <position position="604"/>
    </location>
    <ligand>
        <name>substrate</name>
    </ligand>
</feature>
<evidence type="ECO:0000256" key="4">
    <source>
        <dbReference type="ARBA" id="ARBA00022801"/>
    </source>
</evidence>
<dbReference type="SUPFAM" id="SSF51338">
    <property type="entry name" value="Composite domain of metallo-dependent hydrolases"/>
    <property type="match status" value="1"/>
</dbReference>
<comment type="pathway">
    <text evidence="6">Pyrimidine metabolism; UMP biosynthesis via de novo pathway; (S)-dihydroorotate from bicarbonate: step 3/3.</text>
</comment>
<dbReference type="Pfam" id="PF19909">
    <property type="entry name" value="DUF6382"/>
    <property type="match status" value="1"/>
</dbReference>
<dbReference type="CDD" id="cd01317">
    <property type="entry name" value="DHOase_IIa"/>
    <property type="match status" value="1"/>
</dbReference>
<feature type="binding site" evidence="6">
    <location>
        <position position="558"/>
    </location>
    <ligand>
        <name>Zn(2+)</name>
        <dbReference type="ChEBI" id="CHEBI:29105"/>
        <label>2</label>
    </ligand>
</feature>
<accession>A0A174YHL2</accession>
<evidence type="ECO:0000313" key="11">
    <source>
        <dbReference type="Proteomes" id="UP000095621"/>
    </source>
</evidence>
<feature type="domain" description="Dihydroorotase catalytic" evidence="8">
    <location>
        <begin position="378"/>
        <end position="562"/>
    </location>
</feature>
<dbReference type="EMBL" id="CZBU01000001">
    <property type="protein sequence ID" value="CUQ74623.1"/>
    <property type="molecule type" value="Genomic_DNA"/>
</dbReference>
<organism evidence="10 11">
    <name type="scientific">Lachnospira eligens</name>
    <dbReference type="NCBI Taxonomy" id="39485"/>
    <lineage>
        <taxon>Bacteria</taxon>
        <taxon>Bacillati</taxon>
        <taxon>Bacillota</taxon>
        <taxon>Clostridia</taxon>
        <taxon>Lachnospirales</taxon>
        <taxon>Lachnospiraceae</taxon>
        <taxon>Lachnospira</taxon>
    </lineage>
</organism>
<evidence type="ECO:0000256" key="5">
    <source>
        <dbReference type="ARBA" id="ARBA00022975"/>
    </source>
</evidence>
<dbReference type="NCBIfam" id="NF006839">
    <property type="entry name" value="PRK09357.1-4"/>
    <property type="match status" value="1"/>
</dbReference>
<feature type="domain" description="DUF6382" evidence="9">
    <location>
        <begin position="22"/>
        <end position="166"/>
    </location>
</feature>
<evidence type="ECO:0000256" key="3">
    <source>
        <dbReference type="ARBA" id="ARBA00022723"/>
    </source>
</evidence>
<dbReference type="InterPro" id="IPR025874">
    <property type="entry name" value="DZR"/>
</dbReference>
<feature type="binding site" evidence="6">
    <location>
        <position position="631"/>
    </location>
    <ligand>
        <name>Zn(2+)</name>
        <dbReference type="ChEBI" id="CHEBI:29105"/>
        <label>1</label>
    </ligand>
</feature>
<evidence type="ECO:0000256" key="6">
    <source>
        <dbReference type="HAMAP-Rule" id="MF_00220"/>
    </source>
</evidence>
<feature type="binding site" evidence="6">
    <location>
        <begin position="389"/>
        <end position="391"/>
    </location>
    <ligand>
        <name>substrate</name>
    </ligand>
</feature>
<dbReference type="Pfam" id="PF12773">
    <property type="entry name" value="DZR"/>
    <property type="match status" value="1"/>
</dbReference>
<dbReference type="UniPathway" id="UPA00070">
    <property type="reaction ID" value="UER00117"/>
</dbReference>
<dbReference type="InterPro" id="IPR032466">
    <property type="entry name" value="Metal_Hydrolase"/>
</dbReference>
<dbReference type="PANTHER" id="PTHR43668">
    <property type="entry name" value="ALLANTOINASE"/>
    <property type="match status" value="1"/>
</dbReference>
<proteinExistence type="inferred from homology"/>
<dbReference type="SUPFAM" id="SSF51556">
    <property type="entry name" value="Metallo-dependent hydrolases"/>
    <property type="match status" value="1"/>
</dbReference>
<name>A0A174YHL2_9FIRM</name>
<dbReference type="Gene3D" id="3.20.20.140">
    <property type="entry name" value="Metal-dependent hydrolases"/>
    <property type="match status" value="1"/>
</dbReference>
<evidence type="ECO:0000259" key="8">
    <source>
        <dbReference type="Pfam" id="PF12890"/>
    </source>
</evidence>
<comment type="similarity">
    <text evidence="2 6">Belongs to the metallo-dependent hydrolases superfamily. DHOase family. Class I DHOase subfamily.</text>
</comment>
<evidence type="ECO:0000313" key="10">
    <source>
        <dbReference type="EMBL" id="CUQ74623.1"/>
    </source>
</evidence>
<comment type="catalytic activity">
    <reaction evidence="6">
        <text>(S)-dihydroorotate + H2O = N-carbamoyl-L-aspartate + H(+)</text>
        <dbReference type="Rhea" id="RHEA:24296"/>
        <dbReference type="ChEBI" id="CHEBI:15377"/>
        <dbReference type="ChEBI" id="CHEBI:15378"/>
        <dbReference type="ChEBI" id="CHEBI:30864"/>
        <dbReference type="ChEBI" id="CHEBI:32814"/>
        <dbReference type="EC" id="3.5.2.3"/>
    </reaction>
</comment>
<dbReference type="PANTHER" id="PTHR43668:SF2">
    <property type="entry name" value="ALLANTOINASE"/>
    <property type="match status" value="1"/>
</dbReference>
<dbReference type="OrthoDB" id="9765462at2"/>
<dbReference type="Gene3D" id="2.30.40.10">
    <property type="entry name" value="Urease, subunit C, domain 1"/>
    <property type="match status" value="1"/>
</dbReference>
<dbReference type="InterPro" id="IPR045962">
    <property type="entry name" value="DUF6382"/>
</dbReference>
<dbReference type="InterPro" id="IPR002195">
    <property type="entry name" value="Dihydroorotase_CS"/>
</dbReference>
<comment type="caution">
    <text evidence="6">Lacks conserved residue(s) required for the propagation of feature annotation.</text>
</comment>
<feature type="binding site" evidence="6">
    <location>
        <position position="478"/>
    </location>
    <ligand>
        <name>Zn(2+)</name>
        <dbReference type="ChEBI" id="CHEBI:29105"/>
        <label>2</label>
    </ligand>
</feature>
<dbReference type="RefSeq" id="WP_082413951.1">
    <property type="nucleotide sequence ID" value="NZ_CZBU01000001.1"/>
</dbReference>
<sequence>MGKVKVVSKNNQVSVKVKSTKDEQLNQNMAELLSNTAVEGFLPFHIVSDNNGFAAEYGTAGYETAKEFFKNRVIDQHTFSVFMKSSVNALSGMSAYNMEYGNVMVSLDTVLIESATGKALYLYYPATGYNNGEFYNVFLDEILRMIRTPMNSDVSFMVRLKELLKQPENMTWNILGEYADSIDVPAVNRENMQPQVHVVQTQQPETVQFTHQAPPVMYTAPVQMQTDIQNTGCVSGGDDKICPVCGMRSTAPDAVFCIGCGSRLESAMQFSVKNEQTEIKKRCNKCGFSNNSDALFCSECGTKLEDIGVLESTEIQDNDDNNAKDTSVIIIKGGRVVDPVSKTDEIMDIIIKNNIIEETGYNLNVMEGAEVINAEGLIVAPGLMDTHVHFRDPGFTYKEDIITGAAAAAKGGFTSVVCMANTKPAVDNIETLEYIQKKGETTGIHVLQTASVTKELKGVELVDMEALANAGAVGFTDDGIPIMNEHVLVEAMKKAAELDLPISLHEEDPEFIIRPGVNQGKVAEQLEYGGASATAEDVMVARDCILALHTGASVCIQHISSGNSVEIVRTAKKLGADVHAEATPHHFTLTEDAVLKYGTNARMNPPLRTEEDRIKIIEGIKDGTIDMIVTDHAPHSDEEKARPLENAPSGITGLETSLALGIKSLVEPGHISLMKLMELMSKNPAEFYRMIPGSITKGAAADLVIFGEKELWTVRKEDFASKASNSPFIGWELPGKIHYTISSGKIVYQR</sequence>
<dbReference type="InterPro" id="IPR004722">
    <property type="entry name" value="DHOase"/>
</dbReference>
<dbReference type="InterPro" id="IPR050138">
    <property type="entry name" value="DHOase/Allantoinase_Hydrolase"/>
</dbReference>
<feature type="domain" description="DZANK-type" evidence="7">
    <location>
        <begin position="242"/>
        <end position="301"/>
    </location>
</feature>
<keyword evidence="6" id="KW-0862">Zinc</keyword>
<evidence type="ECO:0000259" key="7">
    <source>
        <dbReference type="Pfam" id="PF12773"/>
    </source>
</evidence>
<dbReference type="GO" id="GO:0005737">
    <property type="term" value="C:cytoplasm"/>
    <property type="evidence" value="ECO:0007669"/>
    <property type="project" value="TreeGrafter"/>
</dbReference>
<evidence type="ECO:0000256" key="2">
    <source>
        <dbReference type="ARBA" id="ARBA00010286"/>
    </source>
</evidence>
<dbReference type="GO" id="GO:0004151">
    <property type="term" value="F:dihydroorotase activity"/>
    <property type="evidence" value="ECO:0007669"/>
    <property type="project" value="UniProtKB-UniRule"/>
</dbReference>
<feature type="binding site" evidence="6">
    <location>
        <position position="389"/>
    </location>
    <ligand>
        <name>Zn(2+)</name>
        <dbReference type="ChEBI" id="CHEBI:29105"/>
        <label>1</label>
    </ligand>
</feature>
<dbReference type="PROSITE" id="PS00483">
    <property type="entry name" value="DIHYDROOROTASE_2"/>
    <property type="match status" value="1"/>
</dbReference>
<gene>
    <name evidence="10" type="primary">pyrC_1</name>
    <name evidence="6" type="synonym">pyrC</name>
    <name evidence="10" type="ORF">ERS852490_00029</name>
</gene>
<dbReference type="GO" id="GO:0008270">
    <property type="term" value="F:zinc ion binding"/>
    <property type="evidence" value="ECO:0007669"/>
    <property type="project" value="UniProtKB-UniRule"/>
</dbReference>
<feature type="binding site" evidence="6">
    <location>
        <position position="635"/>
    </location>
    <ligand>
        <name>substrate</name>
    </ligand>
</feature>
<dbReference type="InterPro" id="IPR024403">
    <property type="entry name" value="DHOase_cat"/>
</dbReference>
<keyword evidence="5 6" id="KW-0665">Pyrimidine biosynthesis</keyword>
<dbReference type="EC" id="3.5.2.3" evidence="6"/>
<keyword evidence="3 6" id="KW-0479">Metal-binding</keyword>